<feature type="region of interest" description="Disordered" evidence="1">
    <location>
        <begin position="472"/>
        <end position="551"/>
    </location>
</feature>
<feature type="compositionally biased region" description="Basic and acidic residues" evidence="1">
    <location>
        <begin position="183"/>
        <end position="194"/>
    </location>
</feature>
<feature type="transmembrane region" description="Helical" evidence="2">
    <location>
        <begin position="325"/>
        <end position="347"/>
    </location>
</feature>
<dbReference type="InterPro" id="IPR009003">
    <property type="entry name" value="Peptidase_S1_PA"/>
</dbReference>
<keyword evidence="2" id="KW-1133">Transmembrane helix</keyword>
<feature type="transmembrane region" description="Helical" evidence="2">
    <location>
        <begin position="441"/>
        <end position="465"/>
    </location>
</feature>
<name>A0A0G4I199_9ALVE</name>
<feature type="region of interest" description="Disordered" evidence="1">
    <location>
        <begin position="183"/>
        <end position="231"/>
    </location>
</feature>
<evidence type="ECO:0000313" key="4">
    <source>
        <dbReference type="EMBL" id="CEM50656.1"/>
    </source>
</evidence>
<evidence type="ECO:0008006" key="5">
    <source>
        <dbReference type="Google" id="ProtNLM"/>
    </source>
</evidence>
<gene>
    <name evidence="4" type="ORF">Cvel_10097</name>
</gene>
<keyword evidence="3" id="KW-0732">Signal</keyword>
<feature type="region of interest" description="Disordered" evidence="1">
    <location>
        <begin position="265"/>
        <end position="287"/>
    </location>
</feature>
<proteinExistence type="predicted"/>
<feature type="signal peptide" evidence="3">
    <location>
        <begin position="1"/>
        <end position="23"/>
    </location>
</feature>
<feature type="transmembrane region" description="Helical" evidence="2">
    <location>
        <begin position="389"/>
        <end position="421"/>
    </location>
</feature>
<dbReference type="EMBL" id="CDMZ01004715">
    <property type="protein sequence ID" value="CEM50656.1"/>
    <property type="molecule type" value="Genomic_DNA"/>
</dbReference>
<evidence type="ECO:0000256" key="2">
    <source>
        <dbReference type="SAM" id="Phobius"/>
    </source>
</evidence>
<evidence type="ECO:0000256" key="1">
    <source>
        <dbReference type="SAM" id="MobiDB-lite"/>
    </source>
</evidence>
<dbReference type="AlphaFoldDB" id="A0A0G4I199"/>
<evidence type="ECO:0000256" key="3">
    <source>
        <dbReference type="SAM" id="SignalP"/>
    </source>
</evidence>
<protein>
    <recommendedName>
        <fullName evidence="5">Peptidase S1 domain-containing protein</fullName>
    </recommendedName>
</protein>
<keyword evidence="2" id="KW-0812">Transmembrane</keyword>
<dbReference type="InterPro" id="IPR043504">
    <property type="entry name" value="Peptidase_S1_PA_chymotrypsin"/>
</dbReference>
<keyword evidence="2" id="KW-0472">Membrane</keyword>
<dbReference type="Gene3D" id="2.40.10.10">
    <property type="entry name" value="Trypsin-like serine proteases"/>
    <property type="match status" value="1"/>
</dbReference>
<dbReference type="VEuPathDB" id="CryptoDB:Cvel_10097"/>
<feature type="compositionally biased region" description="Basic and acidic residues" evidence="1">
    <location>
        <begin position="265"/>
        <end position="281"/>
    </location>
</feature>
<reference evidence="4" key="1">
    <citation type="submission" date="2014-11" db="EMBL/GenBank/DDBJ databases">
        <authorList>
            <person name="Otto D Thomas"/>
            <person name="Naeem Raeece"/>
        </authorList>
    </citation>
    <scope>NUCLEOTIDE SEQUENCE</scope>
</reference>
<feature type="compositionally biased region" description="Basic and acidic residues" evidence="1">
    <location>
        <begin position="491"/>
        <end position="551"/>
    </location>
</feature>
<dbReference type="SUPFAM" id="SSF50494">
    <property type="entry name" value="Trypsin-like serine proteases"/>
    <property type="match status" value="1"/>
</dbReference>
<accession>A0A0G4I199</accession>
<feature type="chain" id="PRO_5005192013" description="Peptidase S1 domain-containing protein" evidence="3">
    <location>
        <begin position="24"/>
        <end position="785"/>
    </location>
</feature>
<sequence>MVPNRTSLRYLSLFLSALALAAGQEHFQLRVNDPPPTQRPEVSWDEENLLNPVEPLQATTVLVQKGMGRVEGEQFVLQPTSPAQYRPNLCEDVSFRSDPAPGQGSCPGALVSPEIIATSAHCTSSTDAAKGFYYVFGFNTAEPAAQNRQVNRILIKDACEATAVIGWEFGNLEIRLLRDEREGGRLQRREREKSVGGGETVTGDAHHTVTDGTTSGRKPGDSEQRSAVSLVSSVDGGTRVAEAVESESIMGGVSLQTVTECVDRGEGRGQRGADSRERGGTMKEGGGSGKEPCGCVKTLRRPGKREAVCLEDLIVSVKEACCGCLVGAAMAALFVVCILGWAMPCVVRVHGGAKRRHSLSRCRLIGRGGRRGVSSRGARVRSRRLSSRAIFLVTVCSLFVCSSGEPISASFAIGALVAHAVSSAGATGVAAGVGAQATGGAVAWGVGAGCGAVGVLGGVSLTAWVRGWFGGKEEEKKEAEEQDQGDSQGEGEGKDNQSGVGEERHCGKTDRHKESDRRGQSETHRGKKEDGGREDRGDQEEERGRMRERERKPLFELASREYYCGYTCSATSSGERGKEERLPVPAPEDSAALVVEANLSFPLHFLRQVFSVVLDPCALEESPRELRSRGLEKPLMQSPSFLHSFFCVEGRRVRPSERLSASLREILQSALAPLLQRGAVLIKKIRGGGVTRRDFEEIVQQFRRAIGTVIFCREGHRRRRASECRDREILFLSQVIVEIRKCALPLEDVAVWGGVLRENQGGGRGGCVSVGGNSVSLLKGNSFEH</sequence>
<organism evidence="4">
    <name type="scientific">Chromera velia CCMP2878</name>
    <dbReference type="NCBI Taxonomy" id="1169474"/>
    <lineage>
        <taxon>Eukaryota</taxon>
        <taxon>Sar</taxon>
        <taxon>Alveolata</taxon>
        <taxon>Colpodellida</taxon>
        <taxon>Chromeraceae</taxon>
        <taxon>Chromera</taxon>
    </lineage>
</organism>